<evidence type="ECO:0000256" key="5">
    <source>
        <dbReference type="ARBA" id="ARBA00022617"/>
    </source>
</evidence>
<feature type="transmembrane region" description="Helical" evidence="13">
    <location>
        <begin position="51"/>
        <end position="75"/>
    </location>
</feature>
<evidence type="ECO:0000256" key="4">
    <source>
        <dbReference type="ARBA" id="ARBA00022475"/>
    </source>
</evidence>
<dbReference type="Gene3D" id="1.20.950.20">
    <property type="entry name" value="Transmembrane di-heme cytochromes, Chain C"/>
    <property type="match status" value="1"/>
</dbReference>
<feature type="domain" description="Cytochrome b561 bacterial/Ni-hydrogenase" evidence="14">
    <location>
        <begin position="13"/>
        <end position="183"/>
    </location>
</feature>
<dbReference type="PANTHER" id="PTHR30529:SF3">
    <property type="entry name" value="CYTOCHROME B561 HOMOLOG 1"/>
    <property type="match status" value="1"/>
</dbReference>
<evidence type="ECO:0000256" key="6">
    <source>
        <dbReference type="ARBA" id="ARBA00022692"/>
    </source>
</evidence>
<dbReference type="EMBL" id="NHON01000001">
    <property type="protein sequence ID" value="OWJ69249.1"/>
    <property type="molecule type" value="Genomic_DNA"/>
</dbReference>
<keyword evidence="16" id="KW-1185">Reference proteome</keyword>
<keyword evidence="7" id="KW-0479">Metal-binding</keyword>
<evidence type="ECO:0000259" key="14">
    <source>
        <dbReference type="Pfam" id="PF01292"/>
    </source>
</evidence>
<dbReference type="AlphaFoldDB" id="A0A211ZVK5"/>
<evidence type="ECO:0000313" key="15">
    <source>
        <dbReference type="EMBL" id="OWJ69249.1"/>
    </source>
</evidence>
<keyword evidence="8" id="KW-0249">Electron transport</keyword>
<name>A0A211ZVK5_9PROT</name>
<comment type="similarity">
    <text evidence="12">Belongs to the cytochrome b561 family.</text>
</comment>
<keyword evidence="6 13" id="KW-0812">Transmembrane</keyword>
<accession>A0A211ZVK5</accession>
<feature type="transmembrane region" description="Helical" evidence="13">
    <location>
        <begin position="150"/>
        <end position="173"/>
    </location>
</feature>
<evidence type="ECO:0000256" key="10">
    <source>
        <dbReference type="ARBA" id="ARBA00023004"/>
    </source>
</evidence>
<dbReference type="PANTHER" id="PTHR30529">
    <property type="entry name" value="CYTOCHROME B561"/>
    <property type="match status" value="1"/>
</dbReference>
<keyword evidence="11 13" id="KW-0472">Membrane</keyword>
<evidence type="ECO:0000256" key="13">
    <source>
        <dbReference type="SAM" id="Phobius"/>
    </source>
</evidence>
<keyword evidence="5" id="KW-0349">Heme</keyword>
<organism evidence="15 16">
    <name type="scientific">Inquilinus limosus</name>
    <dbReference type="NCBI Taxonomy" id="171674"/>
    <lineage>
        <taxon>Bacteria</taxon>
        <taxon>Pseudomonadati</taxon>
        <taxon>Pseudomonadota</taxon>
        <taxon>Alphaproteobacteria</taxon>
        <taxon>Rhodospirillales</taxon>
        <taxon>Rhodospirillaceae</taxon>
        <taxon>Inquilinus</taxon>
    </lineage>
</organism>
<dbReference type="GO" id="GO:0005886">
    <property type="term" value="C:plasma membrane"/>
    <property type="evidence" value="ECO:0007669"/>
    <property type="project" value="UniProtKB-SubCell"/>
</dbReference>
<evidence type="ECO:0000256" key="2">
    <source>
        <dbReference type="ARBA" id="ARBA00004651"/>
    </source>
</evidence>
<dbReference type="GO" id="GO:0009055">
    <property type="term" value="F:electron transfer activity"/>
    <property type="evidence" value="ECO:0007669"/>
    <property type="project" value="InterPro"/>
</dbReference>
<gene>
    <name evidence="15" type="ORF">BWR60_00490</name>
</gene>
<evidence type="ECO:0000313" key="16">
    <source>
        <dbReference type="Proteomes" id="UP000196655"/>
    </source>
</evidence>
<protein>
    <recommendedName>
        <fullName evidence="14">Cytochrome b561 bacterial/Ni-hydrogenase domain-containing protein</fullName>
    </recommendedName>
</protein>
<dbReference type="InterPro" id="IPR016174">
    <property type="entry name" value="Di-haem_cyt_TM"/>
</dbReference>
<feature type="transmembrane region" description="Helical" evidence="13">
    <location>
        <begin position="20"/>
        <end position="39"/>
    </location>
</feature>
<evidence type="ECO:0000256" key="11">
    <source>
        <dbReference type="ARBA" id="ARBA00023136"/>
    </source>
</evidence>
<comment type="subcellular location">
    <subcellularLocation>
        <location evidence="2">Cell membrane</location>
        <topology evidence="2">Multi-pass membrane protein</topology>
    </subcellularLocation>
</comment>
<keyword evidence="10" id="KW-0408">Iron</keyword>
<evidence type="ECO:0000256" key="8">
    <source>
        <dbReference type="ARBA" id="ARBA00022982"/>
    </source>
</evidence>
<proteinExistence type="inferred from homology"/>
<evidence type="ECO:0000256" key="1">
    <source>
        <dbReference type="ARBA" id="ARBA00001970"/>
    </source>
</evidence>
<comment type="caution">
    <text evidence="15">The sequence shown here is derived from an EMBL/GenBank/DDBJ whole genome shotgun (WGS) entry which is preliminary data.</text>
</comment>
<dbReference type="Proteomes" id="UP000196655">
    <property type="component" value="Unassembled WGS sequence"/>
</dbReference>
<dbReference type="OrthoDB" id="1247465at2"/>
<dbReference type="GO" id="GO:0022904">
    <property type="term" value="P:respiratory electron transport chain"/>
    <property type="evidence" value="ECO:0007669"/>
    <property type="project" value="InterPro"/>
</dbReference>
<feature type="transmembrane region" description="Helical" evidence="13">
    <location>
        <begin position="95"/>
        <end position="114"/>
    </location>
</feature>
<evidence type="ECO:0000256" key="9">
    <source>
        <dbReference type="ARBA" id="ARBA00022989"/>
    </source>
</evidence>
<keyword evidence="9 13" id="KW-1133">Transmembrane helix</keyword>
<dbReference type="InterPro" id="IPR052168">
    <property type="entry name" value="Cytochrome_b561_oxidase"/>
</dbReference>
<keyword evidence="4" id="KW-1003">Cell membrane</keyword>
<evidence type="ECO:0000256" key="3">
    <source>
        <dbReference type="ARBA" id="ARBA00022448"/>
    </source>
</evidence>
<keyword evidence="3" id="KW-0813">Transport</keyword>
<dbReference type="SUPFAM" id="SSF81342">
    <property type="entry name" value="Transmembrane di-heme cytochromes"/>
    <property type="match status" value="1"/>
</dbReference>
<dbReference type="Pfam" id="PF01292">
    <property type="entry name" value="Ni_hydr_CYTB"/>
    <property type="match status" value="1"/>
</dbReference>
<reference evidence="16" key="1">
    <citation type="submission" date="2017-05" db="EMBL/GenBank/DDBJ databases">
        <authorList>
            <person name="Macchi M."/>
            <person name="Festa S."/>
            <person name="Coppotelli B.M."/>
            <person name="Morelli I.S."/>
        </authorList>
    </citation>
    <scope>NUCLEOTIDE SEQUENCE [LARGE SCALE GENOMIC DNA]</scope>
    <source>
        <strain evidence="16">I</strain>
    </source>
</reference>
<comment type="cofactor">
    <cofactor evidence="1">
        <name>heme b</name>
        <dbReference type="ChEBI" id="CHEBI:60344"/>
    </cofactor>
</comment>
<sequence length="189" mass="21685">MMTASAPPDDRSRYDTATIILHWLTALLVIVMFALPHIWQQLERRTPPRLFLIDLHFSLGITLAGIVLARILWRLARGRRLPHAGPKLAQHASRLVHWAFYILLPGQLVLGFLLRWAQHQPLPYFGLFVIPDPFGLPLEARTVIGLLHEWNAWVLIILSGGHAAAALVHHYALRDGLLRRMWFERETAR</sequence>
<dbReference type="InterPro" id="IPR011577">
    <property type="entry name" value="Cyt_b561_bac/Ni-Hgenase"/>
</dbReference>
<evidence type="ECO:0000256" key="7">
    <source>
        <dbReference type="ARBA" id="ARBA00022723"/>
    </source>
</evidence>
<dbReference type="GO" id="GO:0020037">
    <property type="term" value="F:heme binding"/>
    <property type="evidence" value="ECO:0007669"/>
    <property type="project" value="TreeGrafter"/>
</dbReference>
<dbReference type="GO" id="GO:0046872">
    <property type="term" value="F:metal ion binding"/>
    <property type="evidence" value="ECO:0007669"/>
    <property type="project" value="UniProtKB-KW"/>
</dbReference>
<evidence type="ECO:0000256" key="12">
    <source>
        <dbReference type="ARBA" id="ARBA00037975"/>
    </source>
</evidence>